<dbReference type="NCBIfam" id="TIGR01562">
    <property type="entry name" value="FdhE"/>
    <property type="match status" value="1"/>
</dbReference>
<protein>
    <recommendedName>
        <fullName evidence="2">Protein FdhE homolog</fullName>
    </recommendedName>
</protein>
<keyword evidence="1 2" id="KW-0963">Cytoplasm</keyword>
<proteinExistence type="inferred from homology"/>
<feature type="domain" description="FdhE C-terminal" evidence="6">
    <location>
        <begin position="225"/>
        <end position="300"/>
    </location>
</feature>
<dbReference type="InterPro" id="IPR006452">
    <property type="entry name" value="Formate_DH_accessory"/>
</dbReference>
<comment type="function">
    <text evidence="2">Necessary for formate dehydrogenase activity.</text>
</comment>
<dbReference type="Gene3D" id="3.90.1670.10">
    <property type="entry name" value="FdhE-like domain"/>
    <property type="match status" value="1"/>
</dbReference>
<feature type="domain" description="FdhE central" evidence="5">
    <location>
        <begin position="186"/>
        <end position="223"/>
    </location>
</feature>
<comment type="caution">
    <text evidence="7">The sequence shown here is derived from an EMBL/GenBank/DDBJ whole genome shotgun (WGS) entry which is preliminary data.</text>
</comment>
<dbReference type="EMBL" id="JAKILB010000013">
    <property type="protein sequence ID" value="MCL1140235.1"/>
    <property type="molecule type" value="Genomic_DNA"/>
</dbReference>
<feature type="domain" description="FdhE N-terminal" evidence="4">
    <location>
        <begin position="19"/>
        <end position="173"/>
    </location>
</feature>
<accession>A0A9X1ZI33</accession>
<dbReference type="PANTHER" id="PTHR37689:SF1">
    <property type="entry name" value="PROTEIN FDHE"/>
    <property type="match status" value="1"/>
</dbReference>
<dbReference type="Proteomes" id="UP001139293">
    <property type="component" value="Unassembled WGS sequence"/>
</dbReference>
<dbReference type="AlphaFoldDB" id="A0A9X1ZI33"/>
<name>A0A9X1ZI33_9GAMM</name>
<organism evidence="7 8">
    <name type="scientific">Shewanella pneumatophori</name>
    <dbReference type="NCBI Taxonomy" id="314092"/>
    <lineage>
        <taxon>Bacteria</taxon>
        <taxon>Pseudomonadati</taxon>
        <taxon>Pseudomonadota</taxon>
        <taxon>Gammaproteobacteria</taxon>
        <taxon>Alteromonadales</taxon>
        <taxon>Shewanellaceae</taxon>
        <taxon>Shewanella</taxon>
    </lineage>
</organism>
<sequence length="329" mass="36374">MSTAILDAEKIPGQSLDIKTVIAADPKAVYQFRAKRLAELAEESGLTEYFGLLEQLVGAQEKVAALYGEAAKSCFGPKPELDLNQAQPMAQQHFEWGNYWQSVLLELVSELMPKVSTDLHVVLKELAKAEADVLQGYAKSMLGGHFAEVPAQYSLFIWASLSVYWSHWAVDVAQTLADKGEAHKRLCPVCGSHPVGSVIKEEPRVGLRYLHCSLCETEWHEVRAECTSCGESKGVFLWAETETNAAIRVESCDTCKGYTKMFFTDINPRLEVAADDLATLVMDSHLVEQGYSATTVNPLLLAHEQEVEPQLSEEPQLEKEPQPKVGAIH</sequence>
<evidence type="ECO:0000256" key="1">
    <source>
        <dbReference type="ARBA" id="ARBA00022490"/>
    </source>
</evidence>
<evidence type="ECO:0000259" key="4">
    <source>
        <dbReference type="Pfam" id="PF04216"/>
    </source>
</evidence>
<evidence type="ECO:0000259" key="5">
    <source>
        <dbReference type="Pfam" id="PF24859"/>
    </source>
</evidence>
<evidence type="ECO:0000256" key="3">
    <source>
        <dbReference type="SAM" id="MobiDB-lite"/>
    </source>
</evidence>
<dbReference type="InterPro" id="IPR056796">
    <property type="entry name" value="FdhE_C"/>
</dbReference>
<keyword evidence="8" id="KW-1185">Reference proteome</keyword>
<comment type="similarity">
    <text evidence="2">Belongs to the FdhE family.</text>
</comment>
<dbReference type="InterPro" id="IPR024064">
    <property type="entry name" value="FdhE-like_sf"/>
</dbReference>
<dbReference type="Pfam" id="PF04216">
    <property type="entry name" value="FdhE_N"/>
    <property type="match status" value="1"/>
</dbReference>
<evidence type="ECO:0000259" key="6">
    <source>
        <dbReference type="Pfam" id="PF24860"/>
    </source>
</evidence>
<dbReference type="InterPro" id="IPR056774">
    <property type="entry name" value="FdhE_N"/>
</dbReference>
<evidence type="ECO:0000313" key="8">
    <source>
        <dbReference type="Proteomes" id="UP001139293"/>
    </source>
</evidence>
<reference evidence="7" key="1">
    <citation type="submission" date="2022-01" db="EMBL/GenBank/DDBJ databases">
        <title>Whole genome-based taxonomy of the Shewanellaceae.</title>
        <authorList>
            <person name="Martin-Rodriguez A.J."/>
        </authorList>
    </citation>
    <scope>NUCLEOTIDE SEQUENCE</scope>
    <source>
        <strain evidence="7">KCTC 23973</strain>
    </source>
</reference>
<dbReference type="GO" id="GO:0008199">
    <property type="term" value="F:ferric iron binding"/>
    <property type="evidence" value="ECO:0007669"/>
    <property type="project" value="TreeGrafter"/>
</dbReference>
<gene>
    <name evidence="2 7" type="primary">fdhE</name>
    <name evidence="7" type="ORF">L2740_16980</name>
</gene>
<dbReference type="PIRSF" id="PIRSF018296">
    <property type="entry name" value="Format_dh_formtn"/>
    <property type="match status" value="1"/>
</dbReference>
<dbReference type="CDD" id="cd16341">
    <property type="entry name" value="FdhE"/>
    <property type="match status" value="1"/>
</dbReference>
<dbReference type="GO" id="GO:0005829">
    <property type="term" value="C:cytosol"/>
    <property type="evidence" value="ECO:0007669"/>
    <property type="project" value="TreeGrafter"/>
</dbReference>
<feature type="region of interest" description="Disordered" evidence="3">
    <location>
        <begin position="305"/>
        <end position="329"/>
    </location>
</feature>
<dbReference type="HAMAP" id="MF_00611">
    <property type="entry name" value="FdeH"/>
    <property type="match status" value="1"/>
</dbReference>
<dbReference type="SUPFAM" id="SSF144020">
    <property type="entry name" value="FdhE-like"/>
    <property type="match status" value="1"/>
</dbReference>
<evidence type="ECO:0000256" key="2">
    <source>
        <dbReference type="HAMAP-Rule" id="MF_00611"/>
    </source>
</evidence>
<dbReference type="GO" id="GO:0051604">
    <property type="term" value="P:protein maturation"/>
    <property type="evidence" value="ECO:0007669"/>
    <property type="project" value="TreeGrafter"/>
</dbReference>
<dbReference type="PANTHER" id="PTHR37689">
    <property type="entry name" value="PROTEIN FDHE"/>
    <property type="match status" value="1"/>
</dbReference>
<dbReference type="InterPro" id="IPR056797">
    <property type="entry name" value="FdhE_central"/>
</dbReference>
<evidence type="ECO:0000313" key="7">
    <source>
        <dbReference type="EMBL" id="MCL1140235.1"/>
    </source>
</evidence>
<dbReference type="Pfam" id="PF24860">
    <property type="entry name" value="FdhE_C"/>
    <property type="match status" value="1"/>
</dbReference>
<dbReference type="RefSeq" id="WP_248951276.1">
    <property type="nucleotide sequence ID" value="NZ_JAKILB010000013.1"/>
</dbReference>
<dbReference type="Pfam" id="PF24859">
    <property type="entry name" value="FdhE_central"/>
    <property type="match status" value="1"/>
</dbReference>
<comment type="subcellular location">
    <subcellularLocation>
        <location evidence="2">Cytoplasm</location>
    </subcellularLocation>
</comment>